<keyword evidence="1" id="KW-0175">Coiled coil</keyword>
<dbReference type="OrthoDB" id="6678638at2"/>
<keyword evidence="2" id="KW-0472">Membrane</keyword>
<dbReference type="AlphaFoldDB" id="A0A562NXB8"/>
<reference evidence="3 4" key="1">
    <citation type="journal article" date="2015" name="Stand. Genomic Sci.">
        <title>Genomic Encyclopedia of Bacterial and Archaeal Type Strains, Phase III: the genomes of soil and plant-associated and newly described type strains.</title>
        <authorList>
            <person name="Whitman W.B."/>
            <person name="Woyke T."/>
            <person name="Klenk H.P."/>
            <person name="Zhou Y."/>
            <person name="Lilburn T.G."/>
            <person name="Beck B.J."/>
            <person name="De Vos P."/>
            <person name="Vandamme P."/>
            <person name="Eisen J.A."/>
            <person name="Garrity G."/>
            <person name="Hugenholtz P."/>
            <person name="Kyrpides N.C."/>
        </authorList>
    </citation>
    <scope>NUCLEOTIDE SEQUENCE [LARGE SCALE GENOMIC DNA]</scope>
    <source>
        <strain evidence="3 4">CGMCC 1.5364</strain>
    </source>
</reference>
<dbReference type="RefSeq" id="WP_145396254.1">
    <property type="nucleotide sequence ID" value="NZ_VLKU01000002.1"/>
</dbReference>
<dbReference type="EMBL" id="VLKU01000002">
    <property type="protein sequence ID" value="TWI36805.1"/>
    <property type="molecule type" value="Genomic_DNA"/>
</dbReference>
<evidence type="ECO:0000256" key="2">
    <source>
        <dbReference type="SAM" id="Phobius"/>
    </source>
</evidence>
<feature type="transmembrane region" description="Helical" evidence="2">
    <location>
        <begin position="21"/>
        <end position="42"/>
    </location>
</feature>
<keyword evidence="4" id="KW-1185">Reference proteome</keyword>
<accession>A0A562NXB8</accession>
<feature type="coiled-coil region" evidence="1">
    <location>
        <begin position="88"/>
        <end position="143"/>
    </location>
</feature>
<protein>
    <submittedName>
        <fullName evidence="3">Uncharacterized protein</fullName>
    </submittedName>
</protein>
<keyword evidence="2" id="KW-1133">Transmembrane helix</keyword>
<comment type="caution">
    <text evidence="3">The sequence shown here is derived from an EMBL/GenBank/DDBJ whole genome shotgun (WGS) entry which is preliminary data.</text>
</comment>
<keyword evidence="2" id="KW-0812">Transmembrane</keyword>
<gene>
    <name evidence="3" type="ORF">IQ24_00588</name>
</gene>
<organism evidence="3 4">
    <name type="scientific">Paracoccus sulfuroxidans</name>
    <dbReference type="NCBI Taxonomy" id="384678"/>
    <lineage>
        <taxon>Bacteria</taxon>
        <taxon>Pseudomonadati</taxon>
        <taxon>Pseudomonadota</taxon>
        <taxon>Alphaproteobacteria</taxon>
        <taxon>Rhodobacterales</taxon>
        <taxon>Paracoccaceae</taxon>
        <taxon>Paracoccus</taxon>
    </lineage>
</organism>
<proteinExistence type="predicted"/>
<feature type="transmembrane region" description="Helical" evidence="2">
    <location>
        <begin position="69"/>
        <end position="88"/>
    </location>
</feature>
<dbReference type="Proteomes" id="UP000316225">
    <property type="component" value="Unassembled WGS sequence"/>
</dbReference>
<name>A0A562NXB8_9RHOB</name>
<evidence type="ECO:0000313" key="4">
    <source>
        <dbReference type="Proteomes" id="UP000316225"/>
    </source>
</evidence>
<evidence type="ECO:0000256" key="1">
    <source>
        <dbReference type="SAM" id="Coils"/>
    </source>
</evidence>
<evidence type="ECO:0000313" key="3">
    <source>
        <dbReference type="EMBL" id="TWI36805.1"/>
    </source>
</evidence>
<sequence>MKKPDPVPRPRAPKRRKVSSEPLWVGGGLTLAVFLIAVWAGFGEVCQDGVCTPKWKVFLNSTPAEIGDALSGVGSVLAFIWVIVTVWMQSIELRLQRAEMREQQAETAKMAEAMAQQSRIFEQEQIERAEDRADKELDALIDRFLTAVGYIKHWVVERGRLVRFGPQQNEAERFDHAMTLISSAREELDDLQNPTLKPMQRAVDPDDAILAAKYLRQINEIRPRLSPASQIWLTKFEIEKTLQSLDYLLAQKQLWTKPVEGGTP</sequence>